<dbReference type="GO" id="GO:0008959">
    <property type="term" value="F:phosphate acetyltransferase activity"/>
    <property type="evidence" value="ECO:0007669"/>
    <property type="project" value="UniProtKB-EC"/>
</dbReference>
<dbReference type="Gene3D" id="3.40.50.10750">
    <property type="entry name" value="Isocitrate/Isopropylmalate dehydrogenase-like"/>
    <property type="match status" value="1"/>
</dbReference>
<accession>A0A6G5QMJ5</accession>
<evidence type="ECO:0000256" key="5">
    <source>
        <dbReference type="ARBA" id="ARBA00023315"/>
    </source>
</evidence>
<comment type="pathway">
    <text evidence="1">Metabolic intermediate biosynthesis; acetyl-CoA biosynthesis; acetyl-CoA from acetate: step 2/2.</text>
</comment>
<protein>
    <recommendedName>
        <fullName evidence="3">Phosphate acetyltransferase</fullName>
        <ecNumber evidence="2">2.3.1.8</ecNumber>
    </recommendedName>
    <alternativeName>
        <fullName evidence="6">Phosphotransacetylase</fullName>
    </alternativeName>
</protein>
<dbReference type="KEGG" id="crx:CRECT_1157"/>
<name>A0A6G5QMJ5_CAMRE</name>
<dbReference type="AlphaFoldDB" id="A0A6G5QMJ5"/>
<evidence type="ECO:0000256" key="4">
    <source>
        <dbReference type="ARBA" id="ARBA00022679"/>
    </source>
</evidence>
<gene>
    <name evidence="8" type="primary">pta</name>
    <name evidence="8" type="ORF">CRECT_1157</name>
</gene>
<dbReference type="SUPFAM" id="SSF53659">
    <property type="entry name" value="Isocitrate/Isopropylmalate dehydrogenase-like"/>
    <property type="match status" value="1"/>
</dbReference>
<evidence type="ECO:0000256" key="1">
    <source>
        <dbReference type="ARBA" id="ARBA00004989"/>
    </source>
</evidence>
<dbReference type="EC" id="2.3.1.8" evidence="2"/>
<feature type="domain" description="Phosphate acetyl/butaryl transferase" evidence="7">
    <location>
        <begin position="136"/>
        <end position="452"/>
    </location>
</feature>
<keyword evidence="4 8" id="KW-0808">Transferase</keyword>
<dbReference type="Proteomes" id="UP000502377">
    <property type="component" value="Chromosome"/>
</dbReference>
<dbReference type="InterPro" id="IPR042113">
    <property type="entry name" value="P_AcTrfase_dom1"/>
</dbReference>
<dbReference type="EMBL" id="CP012543">
    <property type="protein sequence ID" value="QCD46817.1"/>
    <property type="molecule type" value="Genomic_DNA"/>
</dbReference>
<reference evidence="8 9" key="1">
    <citation type="submission" date="2016-07" db="EMBL/GenBank/DDBJ databases">
        <title>Comparative genomics of the Campylobacter concisus group.</title>
        <authorList>
            <person name="Miller W.G."/>
            <person name="Yee E."/>
            <person name="Chapman M.H."/>
            <person name="Huynh S."/>
            <person name="Bono J.L."/>
            <person name="On S.L.W."/>
            <person name="StLeger J."/>
            <person name="Foster G."/>
            <person name="Parker C.T."/>
        </authorList>
    </citation>
    <scope>NUCLEOTIDE SEQUENCE [LARGE SCALE GENOMIC DNA]</scope>
    <source>
        <strain evidence="8 9">ATCC 33238</strain>
    </source>
</reference>
<dbReference type="NCBIfam" id="NF004167">
    <property type="entry name" value="PRK05632.1"/>
    <property type="match status" value="1"/>
</dbReference>
<dbReference type="InterPro" id="IPR002505">
    <property type="entry name" value="PTA_PTB"/>
</dbReference>
<organism evidence="8 9">
    <name type="scientific">Campylobacter rectus</name>
    <name type="common">Wolinella recta</name>
    <dbReference type="NCBI Taxonomy" id="203"/>
    <lineage>
        <taxon>Bacteria</taxon>
        <taxon>Pseudomonadati</taxon>
        <taxon>Campylobacterota</taxon>
        <taxon>Epsilonproteobacteria</taxon>
        <taxon>Campylobacterales</taxon>
        <taxon>Campylobacteraceae</taxon>
        <taxon>Campylobacter</taxon>
    </lineage>
</organism>
<dbReference type="PANTHER" id="PTHR43356">
    <property type="entry name" value="PHOSPHATE ACETYLTRANSFERASE"/>
    <property type="match status" value="1"/>
</dbReference>
<dbReference type="Gene3D" id="3.40.50.10950">
    <property type="match status" value="1"/>
</dbReference>
<proteinExistence type="predicted"/>
<keyword evidence="5 8" id="KW-0012">Acyltransferase</keyword>
<sequence>MANSILTLGVNFQEIYEIISTKFENVAVFDPVCGFFGRENTERDFQSGKEGDFFKSIICEFDRLSAGADFVLVKPTKSVANIGETELNLQIARNLNVPVFCRENLSFFTRNSKLIVSGNLDEILNAKQDIITPLRFENSLFKLAAKDKKTVVLPESEDERILRASEILLKSGAVNLILLGDENEVKFDADKLGVNLNGAKFINLEKNEYEERLTAALFEARKSKGVSMEQARKLVGDRTYFATMMVQEGLAHAMVSGANTTTAHTIRPALQIIKTRPDSPLVSSSFIMCFAEEILIYADCAINPNPDARQLAQIAIASADTARAFGLEPRAAMLSYSSGDSGSGEDIDLVRSAGEIARKLDSAIKIEAPVQYDAAIDPLVARKKLLNSDVAGRANVFVFPNLNAGNIGYKIAQKSANCVAVGPILQGLKKPVNDLSRGCTVADVVNTALISAIQASRIGEK</sequence>
<dbReference type="InterPro" id="IPR050500">
    <property type="entry name" value="Phos_Acetyltrans/Butyryltrans"/>
</dbReference>
<dbReference type="NCBIfam" id="NF007233">
    <property type="entry name" value="PRK09653.1"/>
    <property type="match status" value="1"/>
</dbReference>
<evidence type="ECO:0000256" key="2">
    <source>
        <dbReference type="ARBA" id="ARBA00012707"/>
    </source>
</evidence>
<evidence type="ECO:0000256" key="6">
    <source>
        <dbReference type="ARBA" id="ARBA00031108"/>
    </source>
</evidence>
<evidence type="ECO:0000313" key="8">
    <source>
        <dbReference type="EMBL" id="QCD46817.1"/>
    </source>
</evidence>
<dbReference type="InterPro" id="IPR042112">
    <property type="entry name" value="P_AcTrfase_dom2"/>
</dbReference>
<dbReference type="RefSeq" id="WP_050771516.1">
    <property type="nucleotide sequence ID" value="NZ_CP012543.1"/>
</dbReference>
<dbReference type="InterPro" id="IPR004614">
    <property type="entry name" value="P_AcTrfase"/>
</dbReference>
<dbReference type="NCBIfam" id="TIGR00651">
    <property type="entry name" value="pta"/>
    <property type="match status" value="1"/>
</dbReference>
<dbReference type="Pfam" id="PF01515">
    <property type="entry name" value="PTA_PTB"/>
    <property type="match status" value="1"/>
</dbReference>
<dbReference type="PANTHER" id="PTHR43356:SF3">
    <property type="entry name" value="PHOSPHATE ACETYLTRANSFERASE"/>
    <property type="match status" value="1"/>
</dbReference>
<evidence type="ECO:0000259" key="7">
    <source>
        <dbReference type="Pfam" id="PF01515"/>
    </source>
</evidence>
<evidence type="ECO:0000256" key="3">
    <source>
        <dbReference type="ARBA" id="ARBA00021528"/>
    </source>
</evidence>
<evidence type="ECO:0000313" key="9">
    <source>
        <dbReference type="Proteomes" id="UP000502377"/>
    </source>
</evidence>